<dbReference type="KEGG" id="hhu:AR456_16560"/>
<reference evidence="1 2" key="1">
    <citation type="submission" date="2013-08" db="EMBL/GenBank/DDBJ databases">
        <title>draft genome of Halomonas huanghegensis, strain BJGMM-B45T.</title>
        <authorList>
            <person name="Miao C."/>
            <person name="Wan Y."/>
            <person name="Jin W."/>
        </authorList>
    </citation>
    <scope>NUCLEOTIDE SEQUENCE [LARGE SCALE GENOMIC DNA]</scope>
    <source>
        <strain evidence="1 2">BJGMM-B45</strain>
    </source>
</reference>
<organism evidence="1 2">
    <name type="scientific">Halomonas huangheensis</name>
    <dbReference type="NCBI Taxonomy" id="1178482"/>
    <lineage>
        <taxon>Bacteria</taxon>
        <taxon>Pseudomonadati</taxon>
        <taxon>Pseudomonadota</taxon>
        <taxon>Gammaproteobacteria</taxon>
        <taxon>Oceanospirillales</taxon>
        <taxon>Halomonadaceae</taxon>
        <taxon>Halomonas</taxon>
    </lineage>
</organism>
<dbReference type="EMBL" id="AVBC01000019">
    <property type="protein sequence ID" value="ERL52384.1"/>
    <property type="molecule type" value="Genomic_DNA"/>
</dbReference>
<keyword evidence="2" id="KW-1185">Reference proteome</keyword>
<name>W1NA41_9GAMM</name>
<dbReference type="PATRIC" id="fig|1178482.3.peg.1256"/>
<dbReference type="STRING" id="1178482.AR456_16560"/>
<dbReference type="RefSeq" id="WP_021818216.1">
    <property type="nucleotide sequence ID" value="NZ_AVBC01000019.1"/>
</dbReference>
<comment type="caution">
    <text evidence="1">The sequence shown here is derived from an EMBL/GenBank/DDBJ whole genome shotgun (WGS) entry which is preliminary data.</text>
</comment>
<proteinExistence type="predicted"/>
<evidence type="ECO:0000313" key="1">
    <source>
        <dbReference type="EMBL" id="ERL52384.1"/>
    </source>
</evidence>
<sequence>MLLMLLVGCAVPSHQAGGGSGSIILGEQQGRPLDETLNGFLSGSSAHEVLNLASSPWGANIELQAEPSYRAASGRACRHLTALSLSTGEQRALVACETPSGWVSRRRVTALLNGTENAR</sequence>
<dbReference type="Pfam" id="PF16587">
    <property type="entry name" value="DUF5061"/>
    <property type="match status" value="1"/>
</dbReference>
<dbReference type="AlphaFoldDB" id="W1NA41"/>
<accession>W1NA41</accession>
<protein>
    <submittedName>
        <fullName evidence="1">Uncharacterized protein</fullName>
    </submittedName>
</protein>
<dbReference type="Proteomes" id="UP000019113">
    <property type="component" value="Unassembled WGS sequence"/>
</dbReference>
<dbReference type="InterPro" id="IPR032258">
    <property type="entry name" value="DUF5061"/>
</dbReference>
<gene>
    <name evidence="1" type="ORF">BJB45_10480</name>
</gene>
<evidence type="ECO:0000313" key="2">
    <source>
        <dbReference type="Proteomes" id="UP000019113"/>
    </source>
</evidence>